<protein>
    <submittedName>
        <fullName evidence="4">Anti-sigma regulatory factor (Ser/Thr protein kinase)</fullName>
    </submittedName>
</protein>
<evidence type="ECO:0000313" key="5">
    <source>
        <dbReference type="Proteomes" id="UP000550714"/>
    </source>
</evidence>
<dbReference type="InterPro" id="IPR036890">
    <property type="entry name" value="HATPase_C_sf"/>
</dbReference>
<keyword evidence="1" id="KW-0808">Transferase</keyword>
<keyword evidence="1" id="KW-0418">Kinase</keyword>
<dbReference type="PANTHER" id="PTHR35526:SF3">
    <property type="entry name" value="ANTI-SIGMA-F FACTOR RSBW"/>
    <property type="match status" value="1"/>
</dbReference>
<name>A0A839RZQ3_9PSEU</name>
<evidence type="ECO:0000256" key="2">
    <source>
        <dbReference type="SAM" id="MobiDB-lite"/>
    </source>
</evidence>
<organism evidence="4 5">
    <name type="scientific">Prauserella isguenensis</name>
    <dbReference type="NCBI Taxonomy" id="1470180"/>
    <lineage>
        <taxon>Bacteria</taxon>
        <taxon>Bacillati</taxon>
        <taxon>Actinomycetota</taxon>
        <taxon>Actinomycetes</taxon>
        <taxon>Pseudonocardiales</taxon>
        <taxon>Pseudonocardiaceae</taxon>
        <taxon>Prauserella</taxon>
    </lineage>
</organism>
<feature type="region of interest" description="Disordered" evidence="2">
    <location>
        <begin position="134"/>
        <end position="154"/>
    </location>
</feature>
<dbReference type="RefSeq" id="WP_183650071.1">
    <property type="nucleotide sequence ID" value="NZ_JACHWU010000001.1"/>
</dbReference>
<feature type="domain" description="Histidine kinase/HSP90-like ATPase" evidence="3">
    <location>
        <begin position="25"/>
        <end position="132"/>
    </location>
</feature>
<dbReference type="Proteomes" id="UP000550714">
    <property type="component" value="Unassembled WGS sequence"/>
</dbReference>
<dbReference type="InterPro" id="IPR003594">
    <property type="entry name" value="HATPase_dom"/>
</dbReference>
<dbReference type="PANTHER" id="PTHR35526">
    <property type="entry name" value="ANTI-SIGMA-F FACTOR RSBW-RELATED"/>
    <property type="match status" value="1"/>
</dbReference>
<dbReference type="AlphaFoldDB" id="A0A839RZQ3"/>
<dbReference type="Pfam" id="PF13581">
    <property type="entry name" value="HATPase_c_2"/>
    <property type="match status" value="1"/>
</dbReference>
<gene>
    <name evidence="4" type="ORF">FHS23_001568</name>
</gene>
<sequence length="154" mass="16558">MMIEQSRVAADTLVVDIALATDLRSPTDARHTVDAALGVTDESSRQNVLLLVTELATNAVVHGRPPCRLRVRTGAGRLRIEVSDADPRRPEVLHPGPDVDHGRGLLLVAALADDWGVDRARRPAGQDGKVVWAELPYPPPASPERGVSQPAFGR</sequence>
<dbReference type="GO" id="GO:0004674">
    <property type="term" value="F:protein serine/threonine kinase activity"/>
    <property type="evidence" value="ECO:0007669"/>
    <property type="project" value="UniProtKB-KW"/>
</dbReference>
<dbReference type="SUPFAM" id="SSF55874">
    <property type="entry name" value="ATPase domain of HSP90 chaperone/DNA topoisomerase II/histidine kinase"/>
    <property type="match status" value="1"/>
</dbReference>
<evidence type="ECO:0000259" key="3">
    <source>
        <dbReference type="Pfam" id="PF13581"/>
    </source>
</evidence>
<dbReference type="InterPro" id="IPR050267">
    <property type="entry name" value="Anti-sigma-factor_SerPK"/>
</dbReference>
<proteinExistence type="predicted"/>
<dbReference type="CDD" id="cd16936">
    <property type="entry name" value="HATPase_RsbW-like"/>
    <property type="match status" value="1"/>
</dbReference>
<reference evidence="4 5" key="1">
    <citation type="submission" date="2020-08" db="EMBL/GenBank/DDBJ databases">
        <title>Genomic Encyclopedia of Type Strains, Phase III (KMG-III): the genomes of soil and plant-associated and newly described type strains.</title>
        <authorList>
            <person name="Whitman W."/>
        </authorList>
    </citation>
    <scope>NUCLEOTIDE SEQUENCE [LARGE SCALE GENOMIC DNA]</scope>
    <source>
        <strain evidence="4 5">CECT 8577</strain>
    </source>
</reference>
<dbReference type="Gene3D" id="3.30.565.10">
    <property type="entry name" value="Histidine kinase-like ATPase, C-terminal domain"/>
    <property type="match status" value="1"/>
</dbReference>
<keyword evidence="1" id="KW-0723">Serine/threonine-protein kinase</keyword>
<evidence type="ECO:0000313" key="4">
    <source>
        <dbReference type="EMBL" id="MBB3050573.1"/>
    </source>
</evidence>
<keyword evidence="5" id="KW-1185">Reference proteome</keyword>
<accession>A0A839RZQ3</accession>
<evidence type="ECO:0000256" key="1">
    <source>
        <dbReference type="ARBA" id="ARBA00022527"/>
    </source>
</evidence>
<dbReference type="EMBL" id="JACHWU010000001">
    <property type="protein sequence ID" value="MBB3050573.1"/>
    <property type="molecule type" value="Genomic_DNA"/>
</dbReference>
<comment type="caution">
    <text evidence="4">The sequence shown here is derived from an EMBL/GenBank/DDBJ whole genome shotgun (WGS) entry which is preliminary data.</text>
</comment>